<evidence type="ECO:0000259" key="2">
    <source>
        <dbReference type="PROSITE" id="PS50850"/>
    </source>
</evidence>
<feature type="domain" description="Major facilitator superfamily (MFS) profile" evidence="2">
    <location>
        <begin position="27"/>
        <end position="406"/>
    </location>
</feature>
<dbReference type="Gene3D" id="1.20.1250.20">
    <property type="entry name" value="MFS general substrate transporter like domains"/>
    <property type="match status" value="2"/>
</dbReference>
<organism evidence="3 4">
    <name type="scientific">Natronolimnobius baerhuensis</name>
    <dbReference type="NCBI Taxonomy" id="253108"/>
    <lineage>
        <taxon>Archaea</taxon>
        <taxon>Methanobacteriati</taxon>
        <taxon>Methanobacteriota</taxon>
        <taxon>Stenosarchaea group</taxon>
        <taxon>Halobacteria</taxon>
        <taxon>Halobacteriales</taxon>
        <taxon>Natrialbaceae</taxon>
        <taxon>Natronolimnobius</taxon>
    </lineage>
</organism>
<feature type="transmembrane region" description="Helical" evidence="1">
    <location>
        <begin position="234"/>
        <end position="254"/>
    </location>
</feature>
<dbReference type="GO" id="GO:0022857">
    <property type="term" value="F:transmembrane transporter activity"/>
    <property type="evidence" value="ECO:0007669"/>
    <property type="project" value="InterPro"/>
</dbReference>
<feature type="transmembrane region" description="Helical" evidence="1">
    <location>
        <begin position="151"/>
        <end position="172"/>
    </location>
</feature>
<dbReference type="EMBL" id="MWPH01000001">
    <property type="protein sequence ID" value="OVE85709.1"/>
    <property type="molecule type" value="Genomic_DNA"/>
</dbReference>
<feature type="transmembrane region" description="Helical" evidence="1">
    <location>
        <begin position="60"/>
        <end position="79"/>
    </location>
</feature>
<evidence type="ECO:0000313" key="3">
    <source>
        <dbReference type="EMBL" id="OVE85709.1"/>
    </source>
</evidence>
<feature type="transmembrane region" description="Helical" evidence="1">
    <location>
        <begin position="184"/>
        <end position="203"/>
    </location>
</feature>
<evidence type="ECO:0000313" key="4">
    <source>
        <dbReference type="Proteomes" id="UP000196084"/>
    </source>
</evidence>
<dbReference type="InterPro" id="IPR036259">
    <property type="entry name" value="MFS_trans_sf"/>
</dbReference>
<comment type="caution">
    <text evidence="3">The sequence shown here is derived from an EMBL/GenBank/DDBJ whole genome shotgun (WGS) entry which is preliminary data.</text>
</comment>
<name>A0A202EBU5_9EURY</name>
<dbReference type="AlphaFoldDB" id="A0A202EBU5"/>
<dbReference type="InterPro" id="IPR050327">
    <property type="entry name" value="Proton-linked_MCT"/>
</dbReference>
<dbReference type="PANTHER" id="PTHR11360">
    <property type="entry name" value="MONOCARBOXYLATE TRANSPORTER"/>
    <property type="match status" value="1"/>
</dbReference>
<dbReference type="Pfam" id="PF07690">
    <property type="entry name" value="MFS_1"/>
    <property type="match status" value="1"/>
</dbReference>
<sequence>MRTFSPTEPKRAVVSSSSREQPDSRRSWLVAIVGSIAMVFTFGTPLSYGVFHQPFSEAFGISPVAMSTVFSVMLFAFFIGSGLIGIASTRVAARAVLLACAGATAAIAPALYVTESYLGLVAVFAVLGLALGTVFVLLASVVPRWFDERRGVATGLIFVGNGLGLTVLPPIWQRAIETVGVRQGFLVVMGITAAAFALAGLVCRRPRWADQTSESFLGVLEWVRGLAGSRTFQLLFVGMSLAFAWYQLLAAYAIDYFAARGMTEAAASVAFGLIGGVSIISRIGGGYVADIVGSRRAFLASLACAGIGVCVLFLPGWLALGVAIIIIGLGLGGSATLYIPVLMEIFDPKRDTAIIGIFNVAGGLGALAMPPLGTGSVAYTGSYTVALALTVVVVAVGFWLVALGTRI</sequence>
<reference evidence="3 4" key="1">
    <citation type="submission" date="2017-02" db="EMBL/GenBank/DDBJ databases">
        <title>Natronthermophilus aegyptiacus gen. nov.,sp. nov., an aerobic, extremely halophilic alkalithermophilic archaeon isolated from the athalassohaline Wadi An Natrun, Egypt.</title>
        <authorList>
            <person name="Zhao B."/>
        </authorList>
    </citation>
    <scope>NUCLEOTIDE SEQUENCE [LARGE SCALE GENOMIC DNA]</scope>
    <source>
        <strain evidence="3 4">CGMCC 1.3597</strain>
    </source>
</reference>
<keyword evidence="1" id="KW-0472">Membrane</keyword>
<keyword evidence="1" id="KW-0812">Transmembrane</keyword>
<feature type="transmembrane region" description="Helical" evidence="1">
    <location>
        <begin position="384"/>
        <end position="403"/>
    </location>
</feature>
<dbReference type="Proteomes" id="UP000196084">
    <property type="component" value="Unassembled WGS sequence"/>
</dbReference>
<dbReference type="PROSITE" id="PS50850">
    <property type="entry name" value="MFS"/>
    <property type="match status" value="1"/>
</dbReference>
<gene>
    <name evidence="3" type="ORF">B2G88_02510</name>
</gene>
<dbReference type="InterPro" id="IPR020846">
    <property type="entry name" value="MFS_dom"/>
</dbReference>
<feature type="transmembrane region" description="Helical" evidence="1">
    <location>
        <begin position="28"/>
        <end position="48"/>
    </location>
</feature>
<keyword evidence="1" id="KW-1133">Transmembrane helix</keyword>
<dbReference type="SUPFAM" id="SSF103473">
    <property type="entry name" value="MFS general substrate transporter"/>
    <property type="match status" value="1"/>
</dbReference>
<protein>
    <submittedName>
        <fullName evidence="3">MFS transporter</fullName>
    </submittedName>
</protein>
<feature type="transmembrane region" description="Helical" evidence="1">
    <location>
        <begin position="266"/>
        <end position="285"/>
    </location>
</feature>
<accession>A0A202EBU5</accession>
<feature type="transmembrane region" description="Helical" evidence="1">
    <location>
        <begin position="91"/>
        <end position="111"/>
    </location>
</feature>
<feature type="transmembrane region" description="Helical" evidence="1">
    <location>
        <begin position="320"/>
        <end position="341"/>
    </location>
</feature>
<feature type="transmembrane region" description="Helical" evidence="1">
    <location>
        <begin position="353"/>
        <end position="372"/>
    </location>
</feature>
<evidence type="ECO:0000256" key="1">
    <source>
        <dbReference type="SAM" id="Phobius"/>
    </source>
</evidence>
<dbReference type="PANTHER" id="PTHR11360:SF284">
    <property type="entry name" value="EG:103B4.3 PROTEIN-RELATED"/>
    <property type="match status" value="1"/>
</dbReference>
<dbReference type="InterPro" id="IPR011701">
    <property type="entry name" value="MFS"/>
</dbReference>
<feature type="transmembrane region" description="Helical" evidence="1">
    <location>
        <begin position="117"/>
        <end position="139"/>
    </location>
</feature>
<feature type="transmembrane region" description="Helical" evidence="1">
    <location>
        <begin position="297"/>
        <end position="314"/>
    </location>
</feature>
<proteinExistence type="predicted"/>
<keyword evidence="4" id="KW-1185">Reference proteome</keyword>